<feature type="region of interest" description="Disordered" evidence="7">
    <location>
        <begin position="484"/>
        <end position="510"/>
    </location>
</feature>
<dbReference type="CTD" id="436635"/>
<evidence type="ECO:0000256" key="2">
    <source>
        <dbReference type="ARBA" id="ARBA00022553"/>
    </source>
</evidence>
<protein>
    <submittedName>
        <fullName evidence="10">Liprin-beta-2b isoform X8</fullName>
    </submittedName>
</protein>
<evidence type="ECO:0000313" key="9">
    <source>
        <dbReference type="Proteomes" id="UP000694890"/>
    </source>
</evidence>
<dbReference type="RefSeq" id="XP_050929559.1">
    <property type="nucleotide sequence ID" value="XM_051073602.1"/>
</dbReference>
<dbReference type="AlphaFoldDB" id="A0AAJ8BD28"/>
<dbReference type="Pfam" id="PF26022">
    <property type="entry name" value="CC_Liprin_beta"/>
    <property type="match status" value="1"/>
</dbReference>
<dbReference type="CDD" id="cd09563">
    <property type="entry name" value="SAM_liprin-beta1_2_repeat1"/>
    <property type="match status" value="1"/>
</dbReference>
<dbReference type="PROSITE" id="PS50105">
    <property type="entry name" value="SAM_DOMAIN"/>
    <property type="match status" value="3"/>
</dbReference>
<dbReference type="FunFam" id="1.10.150.50:FF:000007">
    <property type="entry name" value="Liprin-beta-1 isoform 1"/>
    <property type="match status" value="1"/>
</dbReference>
<evidence type="ECO:0000256" key="3">
    <source>
        <dbReference type="ARBA" id="ARBA00022737"/>
    </source>
</evidence>
<dbReference type="Gene3D" id="1.10.150.50">
    <property type="entry name" value="Transcription Factor, Ets-1"/>
    <property type="match status" value="3"/>
</dbReference>
<feature type="domain" description="SAM" evidence="8">
    <location>
        <begin position="726"/>
        <end position="757"/>
    </location>
</feature>
<dbReference type="InterPro" id="IPR037618">
    <property type="entry name" value="LIPB1/2_SAM_2nd"/>
</dbReference>
<feature type="compositionally biased region" description="Polar residues" evidence="7">
    <location>
        <begin position="484"/>
        <end position="501"/>
    </location>
</feature>
<gene>
    <name evidence="10" type="primary">ppfibp2b</name>
</gene>
<dbReference type="GO" id="GO:0048786">
    <property type="term" value="C:presynaptic active zone"/>
    <property type="evidence" value="ECO:0007669"/>
    <property type="project" value="TreeGrafter"/>
</dbReference>
<feature type="domain" description="SAM" evidence="8">
    <location>
        <begin position="566"/>
        <end position="630"/>
    </location>
</feature>
<feature type="compositionally biased region" description="Basic and acidic residues" evidence="7">
    <location>
        <begin position="877"/>
        <end position="899"/>
    </location>
</feature>
<feature type="coiled-coil region" evidence="6">
    <location>
        <begin position="106"/>
        <end position="168"/>
    </location>
</feature>
<dbReference type="InterPro" id="IPR001660">
    <property type="entry name" value="SAM"/>
</dbReference>
<proteinExistence type="inferred from homology"/>
<evidence type="ECO:0000256" key="7">
    <source>
        <dbReference type="SAM" id="MobiDB-lite"/>
    </source>
</evidence>
<dbReference type="InterPro" id="IPR037617">
    <property type="entry name" value="LIPB1/2_SAM_1"/>
</dbReference>
<dbReference type="Proteomes" id="UP000694890">
    <property type="component" value="Linkage group LG10"/>
</dbReference>
<evidence type="ECO:0000256" key="1">
    <source>
        <dbReference type="ARBA" id="ARBA00007547"/>
    </source>
</evidence>
<dbReference type="FunFam" id="1.10.150.50:FF:000017">
    <property type="entry name" value="Liprin-beta-1 isoform 1"/>
    <property type="match status" value="1"/>
</dbReference>
<organism evidence="9 10">
    <name type="scientific">Lates calcarifer</name>
    <name type="common">Barramundi</name>
    <name type="synonym">Holocentrus calcarifer</name>
    <dbReference type="NCBI Taxonomy" id="8187"/>
    <lineage>
        <taxon>Eukaryota</taxon>
        <taxon>Metazoa</taxon>
        <taxon>Chordata</taxon>
        <taxon>Craniata</taxon>
        <taxon>Vertebrata</taxon>
        <taxon>Euteleostomi</taxon>
        <taxon>Actinopterygii</taxon>
        <taxon>Neopterygii</taxon>
        <taxon>Teleostei</taxon>
        <taxon>Neoteleostei</taxon>
        <taxon>Acanthomorphata</taxon>
        <taxon>Carangaria</taxon>
        <taxon>Carangaria incertae sedis</taxon>
        <taxon>Centropomidae</taxon>
        <taxon>Lates</taxon>
    </lineage>
</organism>
<dbReference type="PANTHER" id="PTHR12587:SF18">
    <property type="entry name" value="LIPRIN-BETA-2"/>
    <property type="match status" value="1"/>
</dbReference>
<evidence type="ECO:0000256" key="5">
    <source>
        <dbReference type="ARBA" id="ARBA00060046"/>
    </source>
</evidence>
<evidence type="ECO:0000313" key="10">
    <source>
        <dbReference type="RefSeq" id="XP_050929559.1"/>
    </source>
</evidence>
<dbReference type="InterPro" id="IPR013761">
    <property type="entry name" value="SAM/pointed_sf"/>
</dbReference>
<feature type="coiled-coil region" evidence="6">
    <location>
        <begin position="206"/>
        <end position="268"/>
    </location>
</feature>
<reference evidence="10" key="1">
    <citation type="submission" date="2025-08" db="UniProtKB">
        <authorList>
            <consortium name="RefSeq"/>
        </authorList>
    </citation>
    <scope>IDENTIFICATION</scope>
    <source>
        <tissue evidence="10">Brain</tissue>
    </source>
</reference>
<dbReference type="Pfam" id="PF00536">
    <property type="entry name" value="SAM_1"/>
    <property type="match status" value="2"/>
</dbReference>
<dbReference type="FunFam" id="1.10.150.50:FF:000005">
    <property type="entry name" value="Liprin-beta-1 isoform 1"/>
    <property type="match status" value="1"/>
</dbReference>
<feature type="region of interest" description="Disordered" evidence="7">
    <location>
        <begin position="870"/>
        <end position="899"/>
    </location>
</feature>
<dbReference type="GO" id="GO:0005829">
    <property type="term" value="C:cytosol"/>
    <property type="evidence" value="ECO:0007669"/>
    <property type="project" value="UniProtKB-ARBA"/>
</dbReference>
<dbReference type="PANTHER" id="PTHR12587">
    <property type="entry name" value="LAR INTERACTING PROTEIN LIP -RELATED PROTEIN"/>
    <property type="match status" value="1"/>
</dbReference>
<dbReference type="GeneID" id="108902302"/>
<keyword evidence="3" id="KW-0677">Repeat</keyword>
<sequence length="899" mass="101351">MLPSITMETEASHMLEAALEQMDDIIAGSKAAAVEFSNSMYDLGSPISAGPLQVVQLAEDLKLALELQPNQEERDSLRAQLHTETAQALIDWLQSGTVNLCSPANNETYQERLLRLEGDKESLVLQVSVLTDQVEAQGEKIRDLESSLEEHRQKLASTEEMLQQELISRTSLETQKLDLMDEVSYLKLKLVSMEETHTNTHPQDPVDTKQNKAEDLLQEVKQLKSKVEELEGEKSQYERKLRATKAEISELQQLLASKDAEIECLQTQLLARDGTANDNAERDQEYQRLKVGMESLLASNDEKDRRIEELTILLGQYRKIREVMALTQGSSEEELSGSLKLRAITHKAHSDILRSEISSRGSSPLMLSSSPYQRELDISIQNSVDTSLVFTGETSFLNGSWHQRRLLSSSLEELQSGSLQKNPHLELSKYQTLPGKLTRKSEMRVELNGEGEYLSPVQLSPVHSNEQDYRLTRPEKLEECILSDQSPLSSGVDSGQQSPVSPENRKSHRGIKKLWGKIRRSQSGSPVQVHDSELGEFKRGGFRATAGPRLARPGNTRDLKMPFSKWSTEQVCDWLEDIGLGQYGILARHWVTSGQTLLSATPQDLEKEMAMKNPLHRKKLQLAIKTFSSKQPEKSAELDYIWVTRWLDDIGLPQYKDQFNEGRVDGQMLQYLTVNDLLFLKVTSQLHHLSIKCAIHVLHVNKFNPNCLKRRPCNESQFTPSEVVQWSNHRVMEWLRSVDLAEYAPNLRGSGVHGGLIMLEPRFNSDTLAMLLNIPPQKTLLRRHLTTNFNGLVGAQAQQEKREYTEAAGYTPLSITAKVKPKKLGFSNLTHLRRRRPDESTDYVCPIESSSPQSGQSAMNGVQMRPYAGFRGLSPILDREPDHSRDQVGLDDSRAGPSP</sequence>
<keyword evidence="4 6" id="KW-0175">Coiled coil</keyword>
<comment type="similarity">
    <text evidence="1">Belongs to the liprin family. Liprin-beta subfamily.</text>
</comment>
<dbReference type="CDD" id="cd09566">
    <property type="entry name" value="SAM_liprin-beta1_2_repeat2"/>
    <property type="match status" value="1"/>
</dbReference>
<dbReference type="SMART" id="SM00454">
    <property type="entry name" value="SAM"/>
    <property type="match status" value="3"/>
</dbReference>
<evidence type="ECO:0000256" key="4">
    <source>
        <dbReference type="ARBA" id="ARBA00023054"/>
    </source>
</evidence>
<name>A0AAJ8BD28_LATCA</name>
<keyword evidence="2" id="KW-0597">Phosphoprotein</keyword>
<evidence type="ECO:0000259" key="8">
    <source>
        <dbReference type="PROSITE" id="PS50105"/>
    </source>
</evidence>
<accession>A0AAJ8BD28</accession>
<dbReference type="CDD" id="cd09569">
    <property type="entry name" value="SAM_liprin-beta1_2_repeat3"/>
    <property type="match status" value="1"/>
</dbReference>
<dbReference type="InterPro" id="IPR037619">
    <property type="entry name" value="LIPB1/2_SAM_3rd"/>
</dbReference>
<evidence type="ECO:0000256" key="6">
    <source>
        <dbReference type="SAM" id="Coils"/>
    </source>
</evidence>
<feature type="domain" description="SAM" evidence="8">
    <location>
        <begin position="643"/>
        <end position="701"/>
    </location>
</feature>
<dbReference type="SUPFAM" id="SSF47769">
    <property type="entry name" value="SAM/Pointed domain"/>
    <property type="match status" value="3"/>
</dbReference>
<dbReference type="GO" id="GO:0007528">
    <property type="term" value="P:neuromuscular junction development"/>
    <property type="evidence" value="ECO:0007669"/>
    <property type="project" value="TreeGrafter"/>
</dbReference>
<comment type="function">
    <text evidence="5">May regulate the disassembly of focal adhesions. Did not bind receptor-like tyrosine phosphatases type 2A.</text>
</comment>
<dbReference type="InterPro" id="IPR058914">
    <property type="entry name" value="LIPB1/2_CC"/>
</dbReference>
<dbReference type="Pfam" id="PF07647">
    <property type="entry name" value="SAM_2"/>
    <property type="match status" value="1"/>
</dbReference>
<dbReference type="InterPro" id="IPR029515">
    <property type="entry name" value="Liprin"/>
</dbReference>